<gene>
    <name evidence="2" type="ORF">FYC77_13000</name>
</gene>
<accession>A0A5D5AQ59</accession>
<proteinExistence type="predicted"/>
<organism evidence="2 3">
    <name type="scientific">Natrialba swarupiae</name>
    <dbReference type="NCBI Taxonomy" id="2448032"/>
    <lineage>
        <taxon>Archaea</taxon>
        <taxon>Methanobacteriati</taxon>
        <taxon>Methanobacteriota</taxon>
        <taxon>Stenosarchaea group</taxon>
        <taxon>Halobacteria</taxon>
        <taxon>Halobacteriales</taxon>
        <taxon>Natrialbaceae</taxon>
        <taxon>Natrialba</taxon>
    </lineage>
</organism>
<dbReference type="Pfam" id="PF24035">
    <property type="entry name" value="DUF7344"/>
    <property type="match status" value="1"/>
</dbReference>
<dbReference type="RefSeq" id="WP_149081928.1">
    <property type="nucleotide sequence ID" value="NZ_VTAW01000016.1"/>
</dbReference>
<protein>
    <recommendedName>
        <fullName evidence="1">DUF7344 domain-containing protein</fullName>
    </recommendedName>
</protein>
<name>A0A5D5AQ59_9EURY</name>
<reference evidence="2 3" key="1">
    <citation type="submission" date="2019-08" db="EMBL/GenBank/DDBJ databases">
        <title>Archaea genome.</title>
        <authorList>
            <person name="Kajale S."/>
            <person name="Shouche Y."/>
            <person name="Deshpande N."/>
            <person name="Sharma A."/>
        </authorList>
    </citation>
    <scope>NUCLEOTIDE SEQUENCE [LARGE SCALE GENOMIC DNA]</scope>
    <source>
        <strain evidence="2 3">ESP3B_9</strain>
    </source>
</reference>
<keyword evidence="3" id="KW-1185">Reference proteome</keyword>
<sequence length="180" mass="19780">MNGALVQGGWPLDEAIVRIALARTLELFLGLEREGMRSTAEFAILPFVIYLPYNGGGRLSRMDEYFDIVAELESAAVDLSADQVFRLIADDDVRTTIRFLRGRSETTLPRLAAVLAAVPATETGTIATEADYENARISLYHATLPRLDHHGLLAFHPEDGTVDDVSIPPAIYSCMDVETE</sequence>
<evidence type="ECO:0000259" key="1">
    <source>
        <dbReference type="Pfam" id="PF24035"/>
    </source>
</evidence>
<dbReference type="InterPro" id="IPR055768">
    <property type="entry name" value="DUF7344"/>
</dbReference>
<evidence type="ECO:0000313" key="3">
    <source>
        <dbReference type="Proteomes" id="UP000324104"/>
    </source>
</evidence>
<comment type="caution">
    <text evidence="2">The sequence shown here is derived from an EMBL/GenBank/DDBJ whole genome shotgun (WGS) entry which is preliminary data.</text>
</comment>
<dbReference type="Proteomes" id="UP000324104">
    <property type="component" value="Unassembled WGS sequence"/>
</dbReference>
<dbReference type="EMBL" id="VTAW01000016">
    <property type="protein sequence ID" value="TYT61600.1"/>
    <property type="molecule type" value="Genomic_DNA"/>
</dbReference>
<feature type="domain" description="DUF7344" evidence="1">
    <location>
        <begin position="85"/>
        <end position="162"/>
    </location>
</feature>
<evidence type="ECO:0000313" key="2">
    <source>
        <dbReference type="EMBL" id="TYT61600.1"/>
    </source>
</evidence>
<dbReference type="AlphaFoldDB" id="A0A5D5AQ59"/>